<dbReference type="EMBL" id="MN739460">
    <property type="protein sequence ID" value="QHT05798.1"/>
    <property type="molecule type" value="Genomic_DNA"/>
</dbReference>
<reference evidence="1" key="1">
    <citation type="journal article" date="2020" name="Nature">
        <title>Giant virus diversity and host interactions through global metagenomics.</title>
        <authorList>
            <person name="Schulz F."/>
            <person name="Roux S."/>
            <person name="Paez-Espino D."/>
            <person name="Jungbluth S."/>
            <person name="Walsh D.A."/>
            <person name="Denef V.J."/>
            <person name="McMahon K.D."/>
            <person name="Konstantinidis K.T."/>
            <person name="Eloe-Fadrosh E.A."/>
            <person name="Kyrpides N.C."/>
            <person name="Woyke T."/>
        </authorList>
    </citation>
    <scope>NUCLEOTIDE SEQUENCE</scope>
    <source>
        <strain evidence="1">GVMAG-M-3300021425-14</strain>
    </source>
</reference>
<protein>
    <recommendedName>
        <fullName evidence="2">CRAL-TRIO domain-containing protein</fullName>
    </recommendedName>
</protein>
<sequence length="147" mass="17810">MPFFKYDRTKWPLVKVTLNGNIESDEDFNVFLHTWNNLYLHNQNFTLLFDARKFGMISIKYAIKMTFFIKKIKKNDPQFLSKSLILLNGRWLRFLVSFMFSIEKPVAPVYVYYTDNNDEKDVYYYHEKILSSPEIFSRFYPKQLNDL</sequence>
<dbReference type="AlphaFoldDB" id="A0A6C0CMG3"/>
<name>A0A6C0CMG3_9ZZZZ</name>
<evidence type="ECO:0008006" key="2">
    <source>
        <dbReference type="Google" id="ProtNLM"/>
    </source>
</evidence>
<organism evidence="1">
    <name type="scientific">viral metagenome</name>
    <dbReference type="NCBI Taxonomy" id="1070528"/>
    <lineage>
        <taxon>unclassified sequences</taxon>
        <taxon>metagenomes</taxon>
        <taxon>organismal metagenomes</taxon>
    </lineage>
</organism>
<evidence type="ECO:0000313" key="1">
    <source>
        <dbReference type="EMBL" id="QHT05798.1"/>
    </source>
</evidence>
<proteinExistence type="predicted"/>
<accession>A0A6C0CMG3</accession>